<dbReference type="Pfam" id="PF07963">
    <property type="entry name" value="N_methyl"/>
    <property type="match status" value="1"/>
</dbReference>
<evidence type="ECO:0008006" key="4">
    <source>
        <dbReference type="Google" id="ProtNLM"/>
    </source>
</evidence>
<dbReference type="InterPro" id="IPR045584">
    <property type="entry name" value="Pilin-like"/>
</dbReference>
<name>A0A510UQD1_ALIFS</name>
<evidence type="ECO:0000256" key="1">
    <source>
        <dbReference type="SAM" id="Phobius"/>
    </source>
</evidence>
<evidence type="ECO:0000313" key="3">
    <source>
        <dbReference type="Proteomes" id="UP000321787"/>
    </source>
</evidence>
<keyword evidence="1" id="KW-0472">Membrane</keyword>
<keyword evidence="1" id="KW-1133">Transmembrane helix</keyword>
<comment type="caution">
    <text evidence="2">The sequence shown here is derived from an EMBL/GenBank/DDBJ whole genome shotgun (WGS) entry which is preliminary data.</text>
</comment>
<proteinExistence type="predicted"/>
<keyword evidence="1" id="KW-0812">Transmembrane</keyword>
<accession>A0A510UQD1</accession>
<protein>
    <recommendedName>
        <fullName evidence="4">Prepilin-type N-terminal cleavage/methylation domain-containing protein</fullName>
    </recommendedName>
</protein>
<dbReference type="Proteomes" id="UP000321787">
    <property type="component" value="Unassembled WGS sequence"/>
</dbReference>
<evidence type="ECO:0000313" key="2">
    <source>
        <dbReference type="EMBL" id="GEK15631.1"/>
    </source>
</evidence>
<dbReference type="AlphaFoldDB" id="A0A510UQD1"/>
<dbReference type="NCBIfam" id="TIGR02532">
    <property type="entry name" value="IV_pilin_GFxxxE"/>
    <property type="match status" value="1"/>
</dbReference>
<dbReference type="EMBL" id="BJTZ01000034">
    <property type="protein sequence ID" value="GEK15631.1"/>
    <property type="molecule type" value="Genomic_DNA"/>
</dbReference>
<dbReference type="Gene3D" id="3.30.700.10">
    <property type="entry name" value="Glycoprotein, Type 4 Pilin"/>
    <property type="match status" value="1"/>
</dbReference>
<dbReference type="SUPFAM" id="SSF54523">
    <property type="entry name" value="Pili subunits"/>
    <property type="match status" value="1"/>
</dbReference>
<dbReference type="InterPro" id="IPR012902">
    <property type="entry name" value="N_methyl_site"/>
</dbReference>
<reference evidence="2 3" key="1">
    <citation type="submission" date="2019-07" db="EMBL/GenBank/DDBJ databases">
        <title>Whole genome shotgun sequence of Aliivibrio fischeri NBRC 101058.</title>
        <authorList>
            <person name="Hosoyama A."/>
            <person name="Uohara A."/>
            <person name="Ohji S."/>
            <person name="Ichikawa N."/>
        </authorList>
    </citation>
    <scope>NUCLEOTIDE SEQUENCE [LARGE SCALE GENOMIC DNA]</scope>
    <source>
        <strain evidence="2 3">NBRC 101058</strain>
    </source>
</reference>
<sequence>MGKNGLGFTLIELVIAITVTAVIAIIAIPKFFSYTSESYIAQAEGIAQNFEQSVQLTQYRWIANGNLQSGNDVQGFANDQLDVNLNGFPIGINKNNPMAQPNNIGRGKKGCNDLWNTLLIDPPSVSHNKKTDSDFLSIRYSSENSSFQDACYYINKHYQYTADPLTSGIVISYNSTTGKVIVITHL</sequence>
<dbReference type="RefSeq" id="WP_146866197.1">
    <property type="nucleotide sequence ID" value="NZ_BJTZ01000034.1"/>
</dbReference>
<organism evidence="2 3">
    <name type="scientific">Aliivibrio fischeri</name>
    <name type="common">Vibrio fischeri</name>
    <dbReference type="NCBI Taxonomy" id="668"/>
    <lineage>
        <taxon>Bacteria</taxon>
        <taxon>Pseudomonadati</taxon>
        <taxon>Pseudomonadota</taxon>
        <taxon>Gammaproteobacteria</taxon>
        <taxon>Vibrionales</taxon>
        <taxon>Vibrionaceae</taxon>
        <taxon>Aliivibrio</taxon>
    </lineage>
</organism>
<gene>
    <name evidence="2" type="ORF">AFI02nite_36670</name>
</gene>
<feature type="transmembrane region" description="Helical" evidence="1">
    <location>
        <begin position="6"/>
        <end position="28"/>
    </location>
</feature>